<dbReference type="Gene3D" id="3.10.20.580">
    <property type="match status" value="1"/>
</dbReference>
<proteinExistence type="predicted"/>
<dbReference type="Pfam" id="PF17770">
    <property type="entry name" value="RNase_J_C"/>
    <property type="match status" value="1"/>
</dbReference>
<protein>
    <recommendedName>
        <fullName evidence="1">Ribonuclease J C-terminal domain-containing protein</fullName>
    </recommendedName>
</protein>
<gene>
    <name evidence="2" type="ORF">HMPREF9211_0330</name>
</gene>
<sequence>MMDGASDVIKTTISNNFNHKKFDWTELKQDLHTNLEKFLYKETGRRPVVLPIVMEVNQNRHRAMVRRQANVSADHDDIETVKANSNSNLNVISQIVKKGTYSNSAAVSKYKFNNNRKIKIKRDIKNVRFRPKKIN</sequence>
<feature type="domain" description="Ribonuclease J C-terminal" evidence="1">
    <location>
        <begin position="1"/>
        <end position="56"/>
    </location>
</feature>
<reference evidence="2 3" key="1">
    <citation type="submission" date="2010-09" db="EMBL/GenBank/DDBJ databases">
        <authorList>
            <person name="Durkin A.S."/>
            <person name="Madupu R."/>
            <person name="Torralba M."/>
            <person name="Gillis M."/>
            <person name="Methe B."/>
            <person name="Sutton G."/>
            <person name="Nelson K.E."/>
        </authorList>
    </citation>
    <scope>NUCLEOTIDE SEQUENCE [LARGE SCALE GENOMIC DNA]</scope>
    <source>
        <strain evidence="2 3">LactinV 01V1-a</strain>
    </source>
</reference>
<evidence type="ECO:0000259" key="1">
    <source>
        <dbReference type="Pfam" id="PF17770"/>
    </source>
</evidence>
<evidence type="ECO:0000313" key="2">
    <source>
        <dbReference type="EMBL" id="EFO70898.1"/>
    </source>
</evidence>
<organism evidence="2 3">
    <name type="scientific">Lactobacillus iners LactinV 01V1-a</name>
    <dbReference type="NCBI Taxonomy" id="879297"/>
    <lineage>
        <taxon>Bacteria</taxon>
        <taxon>Bacillati</taxon>
        <taxon>Bacillota</taxon>
        <taxon>Bacilli</taxon>
        <taxon>Lactobacillales</taxon>
        <taxon>Lactobacillaceae</taxon>
        <taxon>Lactobacillus</taxon>
    </lineage>
</organism>
<dbReference type="EMBL" id="AEHQ01000040">
    <property type="protein sequence ID" value="EFO70898.1"/>
    <property type="molecule type" value="Genomic_DNA"/>
</dbReference>
<evidence type="ECO:0000313" key="3">
    <source>
        <dbReference type="Proteomes" id="UP000003648"/>
    </source>
</evidence>
<dbReference type="Proteomes" id="UP000003648">
    <property type="component" value="Unassembled WGS sequence"/>
</dbReference>
<dbReference type="AlphaFoldDB" id="E1NSN4"/>
<accession>E1NSN4</accession>
<name>E1NSN4_9LACO</name>
<dbReference type="InterPro" id="IPR041636">
    <property type="entry name" value="RNase_J_C"/>
</dbReference>
<comment type="caution">
    <text evidence="2">The sequence shown here is derived from an EMBL/GenBank/DDBJ whole genome shotgun (WGS) entry which is preliminary data.</text>
</comment>